<gene>
    <name evidence="2" type="ORF">CRM22_011325</name>
</gene>
<feature type="compositionally biased region" description="Polar residues" evidence="1">
    <location>
        <begin position="104"/>
        <end position="119"/>
    </location>
</feature>
<name>A0A4S2JNB1_OPIFE</name>
<dbReference type="Proteomes" id="UP000308267">
    <property type="component" value="Unassembled WGS sequence"/>
</dbReference>
<protein>
    <submittedName>
        <fullName evidence="2">Uncharacterized protein</fullName>
    </submittedName>
</protein>
<reference evidence="2 3" key="1">
    <citation type="journal article" date="2019" name="BMC Genomics">
        <title>New insights from Opisthorchis felineus genome: update on genomics of the epidemiologically important liver flukes.</title>
        <authorList>
            <person name="Ershov N.I."/>
            <person name="Mordvinov V.A."/>
            <person name="Prokhortchouk E.B."/>
            <person name="Pakharukova M.Y."/>
            <person name="Gunbin K.V."/>
            <person name="Ustyantsev K."/>
            <person name="Genaev M.A."/>
            <person name="Blinov A.G."/>
            <person name="Mazur A."/>
            <person name="Boulygina E."/>
            <person name="Tsygankova S."/>
            <person name="Khrameeva E."/>
            <person name="Chekanov N."/>
            <person name="Fan G."/>
            <person name="Xiao A."/>
            <person name="Zhang H."/>
            <person name="Xu X."/>
            <person name="Yang H."/>
            <person name="Solovyev V."/>
            <person name="Lee S.M."/>
            <person name="Liu X."/>
            <person name="Afonnikov D.A."/>
            <person name="Skryabin K.G."/>
        </authorList>
    </citation>
    <scope>NUCLEOTIDE SEQUENCE [LARGE SCALE GENOMIC DNA]</scope>
    <source>
        <strain evidence="2">AK-0245</strain>
        <tissue evidence="2">Whole organism</tissue>
    </source>
</reference>
<evidence type="ECO:0000313" key="2">
    <source>
        <dbReference type="EMBL" id="TGZ37691.1"/>
    </source>
</evidence>
<dbReference type="AlphaFoldDB" id="A0A4S2JNB1"/>
<accession>A0A4S2JNB1</accession>
<dbReference type="EMBL" id="SJOL01012959">
    <property type="protein sequence ID" value="TGZ37691.1"/>
    <property type="molecule type" value="Genomic_DNA"/>
</dbReference>
<feature type="region of interest" description="Disordered" evidence="1">
    <location>
        <begin position="1"/>
        <end position="20"/>
    </location>
</feature>
<dbReference type="STRING" id="147828.A0A4S2JNB1"/>
<organism evidence="2 3">
    <name type="scientific">Opisthorchis felineus</name>
    <dbReference type="NCBI Taxonomy" id="147828"/>
    <lineage>
        <taxon>Eukaryota</taxon>
        <taxon>Metazoa</taxon>
        <taxon>Spiralia</taxon>
        <taxon>Lophotrochozoa</taxon>
        <taxon>Platyhelminthes</taxon>
        <taxon>Trematoda</taxon>
        <taxon>Digenea</taxon>
        <taxon>Opisthorchiida</taxon>
        <taxon>Opisthorchiata</taxon>
        <taxon>Opisthorchiidae</taxon>
        <taxon>Opisthorchis</taxon>
    </lineage>
</organism>
<feature type="region of interest" description="Disordered" evidence="1">
    <location>
        <begin position="81"/>
        <end position="119"/>
    </location>
</feature>
<sequence>MRDIHPSPTRQNSKPTQVPPDLATCEFVFVLVDAVRKPLQAPYAKRLGAISRKVKSFVIDRNGCKDTDGIERLEFAYVHKRPTPDDENIATPSDKLSHSHLHPASTNKAQTPSLTKSGR</sequence>
<evidence type="ECO:0000313" key="3">
    <source>
        <dbReference type="Proteomes" id="UP000308267"/>
    </source>
</evidence>
<proteinExistence type="predicted"/>
<comment type="caution">
    <text evidence="2">The sequence shown here is derived from an EMBL/GenBank/DDBJ whole genome shotgun (WGS) entry which is preliminary data.</text>
</comment>
<dbReference type="OrthoDB" id="6279146at2759"/>
<keyword evidence="3" id="KW-1185">Reference proteome</keyword>
<evidence type="ECO:0000256" key="1">
    <source>
        <dbReference type="SAM" id="MobiDB-lite"/>
    </source>
</evidence>